<gene>
    <name evidence="1" type="ORF">MNBD_GAMMA14-2443</name>
</gene>
<accession>A0A3B0Y8S4</accession>
<proteinExistence type="predicted"/>
<reference evidence="1" key="1">
    <citation type="submission" date="2018-06" db="EMBL/GenBank/DDBJ databases">
        <authorList>
            <person name="Zhirakovskaya E."/>
        </authorList>
    </citation>
    <scope>NUCLEOTIDE SEQUENCE</scope>
</reference>
<organism evidence="1">
    <name type="scientific">hydrothermal vent metagenome</name>
    <dbReference type="NCBI Taxonomy" id="652676"/>
    <lineage>
        <taxon>unclassified sequences</taxon>
        <taxon>metagenomes</taxon>
        <taxon>ecological metagenomes</taxon>
    </lineage>
</organism>
<feature type="non-terminal residue" evidence="1">
    <location>
        <position position="1"/>
    </location>
</feature>
<dbReference type="EMBL" id="UOFM01000036">
    <property type="protein sequence ID" value="VAW72783.1"/>
    <property type="molecule type" value="Genomic_DNA"/>
</dbReference>
<sequence length="54" mass="6071">DQHALAGKIEIGQLDERHVETPLFSKTFAKQTAWQKPLINPSLRCLDPKGEVSQ</sequence>
<evidence type="ECO:0000313" key="1">
    <source>
        <dbReference type="EMBL" id="VAW72783.1"/>
    </source>
</evidence>
<dbReference type="AlphaFoldDB" id="A0A3B0Y8S4"/>
<protein>
    <submittedName>
        <fullName evidence="1">Uncharacterized protein</fullName>
    </submittedName>
</protein>
<name>A0A3B0Y8S4_9ZZZZ</name>